<feature type="region of interest" description="Disordered" evidence="1">
    <location>
        <begin position="1"/>
        <end position="35"/>
    </location>
</feature>
<feature type="compositionally biased region" description="Gly residues" evidence="1">
    <location>
        <begin position="145"/>
        <end position="157"/>
    </location>
</feature>
<feature type="region of interest" description="Disordered" evidence="1">
    <location>
        <begin position="118"/>
        <end position="192"/>
    </location>
</feature>
<sequence length="513" mass="54458">MWKGQEGQRVTGRGSNPQINRESPGGVRGRGGGELVGKRDAEFWKAQLRAEGWAPGRPSPQKCLASAAGHVEREEVPARLVHLKTTTQQQGGFGGGMFGRATGFGCGPSGLVSARQVHSKPTTGQALTETGGNGAGRTPTPAFTGFGGGTVTGGNGTGRTRTPAFTGFGGGTVTGGNGGDTTPTRVPNTMGRDSVTITNKYMTVLMRAEELSMEIPAIIRREAYASKEVRGGRGMELPSGASWMNMQWEEGDVDASLKASATGRFPDSIYSPGGATAKSIKSHVRGHVAQKGLQGLSMTGHTTRQPPSIKSHVRGHVAQKGLQGLSMTGHTTRQPPPLDARQMLSSDELSGRLLSGKSLENPLCGSEYSYRSYALFNKQVEGMNGTEFNTTIRSSDAHQMLSSDELSGRLLSKESLENPLCGSEYSYRSHALFNKQVEGMNGTEFNTTIRSSGLGCFMEEHPSRDSLGIGETYEVYPLCSLCPVRRCPGGFAGCQSPACEVTTVKKRQSRSQA</sequence>
<name>A0A0G4G356_9ALVE</name>
<feature type="compositionally biased region" description="Gly residues" evidence="1">
    <location>
        <begin position="167"/>
        <end position="179"/>
    </location>
</feature>
<organism evidence="2">
    <name type="scientific">Chromera velia CCMP2878</name>
    <dbReference type="NCBI Taxonomy" id="1169474"/>
    <lineage>
        <taxon>Eukaryota</taxon>
        <taxon>Sar</taxon>
        <taxon>Alveolata</taxon>
        <taxon>Colpodellida</taxon>
        <taxon>Chromeraceae</taxon>
        <taxon>Chromera</taxon>
    </lineage>
</organism>
<protein>
    <submittedName>
        <fullName evidence="2">Uncharacterized protein</fullName>
    </submittedName>
</protein>
<evidence type="ECO:0000313" key="2">
    <source>
        <dbReference type="EMBL" id="CEM22685.1"/>
    </source>
</evidence>
<dbReference type="EMBL" id="CDMZ01000852">
    <property type="protein sequence ID" value="CEM22685.1"/>
    <property type="molecule type" value="Genomic_DNA"/>
</dbReference>
<feature type="compositionally biased region" description="Polar residues" evidence="1">
    <location>
        <begin position="119"/>
        <end position="130"/>
    </location>
</feature>
<dbReference type="VEuPathDB" id="CryptoDB:Cvel_20047"/>
<feature type="compositionally biased region" description="Gly residues" evidence="1">
    <location>
        <begin position="26"/>
        <end position="35"/>
    </location>
</feature>
<accession>A0A0G4G356</accession>
<proteinExistence type="predicted"/>
<reference evidence="2" key="1">
    <citation type="submission" date="2014-11" db="EMBL/GenBank/DDBJ databases">
        <authorList>
            <person name="Otto D Thomas"/>
            <person name="Naeem Raeece"/>
        </authorList>
    </citation>
    <scope>NUCLEOTIDE SEQUENCE</scope>
</reference>
<evidence type="ECO:0000256" key="1">
    <source>
        <dbReference type="SAM" id="MobiDB-lite"/>
    </source>
</evidence>
<dbReference type="AlphaFoldDB" id="A0A0G4G356"/>
<gene>
    <name evidence="2" type="ORF">Cvel_20047</name>
</gene>